<evidence type="ECO:0000313" key="3">
    <source>
        <dbReference type="Proteomes" id="UP000032120"/>
    </source>
</evidence>
<comment type="caution">
    <text evidence="2">The sequence shown here is derived from an EMBL/GenBank/DDBJ whole genome shotgun (WGS) entry which is preliminary data.</text>
</comment>
<proteinExistence type="predicted"/>
<gene>
    <name evidence="2" type="ORF">SD72_02065</name>
</gene>
<evidence type="ECO:0000313" key="2">
    <source>
        <dbReference type="EMBL" id="KIP53508.1"/>
    </source>
</evidence>
<keyword evidence="1" id="KW-0472">Membrane</keyword>
<keyword evidence="3" id="KW-1185">Reference proteome</keyword>
<dbReference type="AlphaFoldDB" id="A0A0D0IV90"/>
<reference evidence="2 3" key="1">
    <citation type="submission" date="2015-01" db="EMBL/GenBank/DDBJ databases">
        <title>Draft genome sequence of Leucobacter komagatae strain VKM ST2845.</title>
        <authorList>
            <person name="Karlyshev A.V."/>
            <person name="Kudryashova E.B."/>
        </authorList>
    </citation>
    <scope>NUCLEOTIDE SEQUENCE [LARGE SCALE GENOMIC DNA]</scope>
    <source>
        <strain evidence="2 3">VKM ST2845</strain>
    </source>
</reference>
<protein>
    <submittedName>
        <fullName evidence="2">Uncharacterized protein</fullName>
    </submittedName>
</protein>
<dbReference type="RefSeq" id="WP_042542779.1">
    <property type="nucleotide sequence ID" value="NZ_JXSQ01000002.1"/>
</dbReference>
<accession>A0A0D0IV90</accession>
<evidence type="ECO:0000256" key="1">
    <source>
        <dbReference type="SAM" id="Phobius"/>
    </source>
</evidence>
<name>A0A0D0IV90_9MICO</name>
<sequence>MVTFIGNVDPEDPMSRSVLGDRIRRSNPRQVGAWLAIAWGAVTAGVLAGRALQAAAGEREWEALPLDTLHFALASGAAAIAAWLASALSARGGRRAGSKAGR</sequence>
<keyword evidence="1" id="KW-0812">Transmembrane</keyword>
<feature type="transmembrane region" description="Helical" evidence="1">
    <location>
        <begin position="31"/>
        <end position="49"/>
    </location>
</feature>
<dbReference type="Proteomes" id="UP000032120">
    <property type="component" value="Unassembled WGS sequence"/>
</dbReference>
<feature type="transmembrane region" description="Helical" evidence="1">
    <location>
        <begin position="69"/>
        <end position="90"/>
    </location>
</feature>
<keyword evidence="1" id="KW-1133">Transmembrane helix</keyword>
<organism evidence="2 3">
    <name type="scientific">Leucobacter komagatae</name>
    <dbReference type="NCBI Taxonomy" id="55969"/>
    <lineage>
        <taxon>Bacteria</taxon>
        <taxon>Bacillati</taxon>
        <taxon>Actinomycetota</taxon>
        <taxon>Actinomycetes</taxon>
        <taxon>Micrococcales</taxon>
        <taxon>Microbacteriaceae</taxon>
        <taxon>Leucobacter</taxon>
    </lineage>
</organism>
<dbReference type="EMBL" id="JXSQ01000002">
    <property type="protein sequence ID" value="KIP53508.1"/>
    <property type="molecule type" value="Genomic_DNA"/>
</dbReference>